<dbReference type="GO" id="GO:0030170">
    <property type="term" value="F:pyridoxal phosphate binding"/>
    <property type="evidence" value="ECO:0007669"/>
    <property type="project" value="InterPro"/>
</dbReference>
<dbReference type="GO" id="GO:0003700">
    <property type="term" value="F:DNA-binding transcription factor activity"/>
    <property type="evidence" value="ECO:0007669"/>
    <property type="project" value="InterPro"/>
</dbReference>
<gene>
    <name evidence="7" type="ORF">PEP31012_01414</name>
</gene>
<dbReference type="Pfam" id="PF00392">
    <property type="entry name" value="GntR"/>
    <property type="match status" value="1"/>
</dbReference>
<dbReference type="Gene3D" id="3.40.640.10">
    <property type="entry name" value="Type I PLP-dependent aspartate aminotransferase-like (Major domain)"/>
    <property type="match status" value="1"/>
</dbReference>
<evidence type="ECO:0000256" key="5">
    <source>
        <dbReference type="ARBA" id="ARBA00023163"/>
    </source>
</evidence>
<accession>A0A5E4TIL4</accession>
<reference evidence="7 8" key="1">
    <citation type="submission" date="2019-08" db="EMBL/GenBank/DDBJ databases">
        <authorList>
            <person name="Peeters C."/>
        </authorList>
    </citation>
    <scope>NUCLEOTIDE SEQUENCE [LARGE SCALE GENOMIC DNA]</scope>
    <source>
        <strain evidence="7 8">LMG 31012</strain>
    </source>
</reference>
<evidence type="ECO:0000313" key="7">
    <source>
        <dbReference type="EMBL" id="VVD87112.1"/>
    </source>
</evidence>
<dbReference type="InterPro" id="IPR004839">
    <property type="entry name" value="Aminotransferase_I/II_large"/>
</dbReference>
<keyword evidence="5" id="KW-0804">Transcription</keyword>
<dbReference type="CDD" id="cd00609">
    <property type="entry name" value="AAT_like"/>
    <property type="match status" value="1"/>
</dbReference>
<proteinExistence type="inferred from homology"/>
<dbReference type="InterPro" id="IPR036388">
    <property type="entry name" value="WH-like_DNA-bd_sf"/>
</dbReference>
<feature type="domain" description="HTH gntR-type" evidence="6">
    <location>
        <begin position="64"/>
        <end position="132"/>
    </location>
</feature>
<dbReference type="CDD" id="cd07377">
    <property type="entry name" value="WHTH_GntR"/>
    <property type="match status" value="1"/>
</dbReference>
<evidence type="ECO:0000256" key="1">
    <source>
        <dbReference type="ARBA" id="ARBA00005384"/>
    </source>
</evidence>
<dbReference type="PANTHER" id="PTHR46577">
    <property type="entry name" value="HTH-TYPE TRANSCRIPTIONAL REGULATORY PROTEIN GABR"/>
    <property type="match status" value="1"/>
</dbReference>
<name>A0A5E4TIL4_9BURK</name>
<dbReference type="SUPFAM" id="SSF46785">
    <property type="entry name" value="Winged helix' DNA-binding domain"/>
    <property type="match status" value="1"/>
</dbReference>
<dbReference type="GO" id="GO:0003677">
    <property type="term" value="F:DNA binding"/>
    <property type="evidence" value="ECO:0007669"/>
    <property type="project" value="UniProtKB-KW"/>
</dbReference>
<evidence type="ECO:0000256" key="3">
    <source>
        <dbReference type="ARBA" id="ARBA00023015"/>
    </source>
</evidence>
<keyword evidence="8" id="KW-1185">Reference proteome</keyword>
<evidence type="ECO:0000313" key="8">
    <source>
        <dbReference type="Proteomes" id="UP000400981"/>
    </source>
</evidence>
<dbReference type="InterPro" id="IPR015421">
    <property type="entry name" value="PyrdxlP-dep_Trfase_major"/>
</dbReference>
<dbReference type="InterPro" id="IPR051446">
    <property type="entry name" value="HTH_trans_reg/aminotransferase"/>
</dbReference>
<dbReference type="Gene3D" id="1.10.10.10">
    <property type="entry name" value="Winged helix-like DNA-binding domain superfamily/Winged helix DNA-binding domain"/>
    <property type="match status" value="1"/>
</dbReference>
<dbReference type="PANTHER" id="PTHR46577:SF2">
    <property type="entry name" value="TRANSCRIPTIONAL REGULATORY PROTEIN"/>
    <property type="match status" value="1"/>
</dbReference>
<sequence>MVGTMRATGGWDRSYESQTGTDMYSYVENVYSVSVNRLNCIGNSHCPDTMVQPLAFSLNRAQPEALVDQIVREVERALQRQTLHAGMRMPSIRSLAKAHGISTFTVVEAYDRLVARGTLVARRGAGFFVAGAADSRDTGPTSPGGTLAVSTTASEVTNAWLLSEIFADDAIAVKSGCGWLPDSWLDEDGLQGALRSLSKGPGAHFAHYGHPRGYGPLRQWLARRLGELSIDAPPEHIVLTHGATQALDLVVRTLLKPGDTVLVEAPAYCNLLAVLRLAGLNVVGIPRTEAGLDLAALEQAAQTHRPRALFVNPALQNPLGTSLTPAAAHRILQCAEQHGFWIVEDDIYRELAPAGTPSLAAMDGLSRVIYVSSFSKTISPSVRVGYLACSRDLAHEIARSKMVAGLTSSEINERIVHAILTEGRHRKHIERLSDRLTRSRARLITQLQSHGVTLLAQPEGGMFVCGSLPQTSRPARELAEAALLESIMLAPGEFFLAHNEPCHWFRFNVAYSDDARLFRFLDRAAAGKLAA</sequence>
<evidence type="ECO:0000256" key="2">
    <source>
        <dbReference type="ARBA" id="ARBA00022898"/>
    </source>
</evidence>
<protein>
    <submittedName>
        <fullName evidence="7">GntR family transcriptional regulator</fullName>
    </submittedName>
</protein>
<dbReference type="AlphaFoldDB" id="A0A5E4TIL4"/>
<evidence type="ECO:0000256" key="4">
    <source>
        <dbReference type="ARBA" id="ARBA00023125"/>
    </source>
</evidence>
<evidence type="ECO:0000259" key="6">
    <source>
        <dbReference type="PROSITE" id="PS50949"/>
    </source>
</evidence>
<dbReference type="Proteomes" id="UP000400981">
    <property type="component" value="Unassembled WGS sequence"/>
</dbReference>
<dbReference type="InterPro" id="IPR015424">
    <property type="entry name" value="PyrdxlP-dep_Trfase"/>
</dbReference>
<dbReference type="InterPro" id="IPR036390">
    <property type="entry name" value="WH_DNA-bd_sf"/>
</dbReference>
<dbReference type="InterPro" id="IPR000524">
    <property type="entry name" value="Tscrpt_reg_HTH_GntR"/>
</dbReference>
<organism evidence="7 8">
    <name type="scientific">Pandoraea eparura</name>
    <dbReference type="NCBI Taxonomy" id="2508291"/>
    <lineage>
        <taxon>Bacteria</taxon>
        <taxon>Pseudomonadati</taxon>
        <taxon>Pseudomonadota</taxon>
        <taxon>Betaproteobacteria</taxon>
        <taxon>Burkholderiales</taxon>
        <taxon>Burkholderiaceae</taxon>
        <taxon>Pandoraea</taxon>
    </lineage>
</organism>
<dbReference type="EMBL" id="CABPSH010000002">
    <property type="protein sequence ID" value="VVD87112.1"/>
    <property type="molecule type" value="Genomic_DNA"/>
</dbReference>
<keyword evidence="2" id="KW-0663">Pyridoxal phosphate</keyword>
<dbReference type="Pfam" id="PF00155">
    <property type="entry name" value="Aminotran_1_2"/>
    <property type="match status" value="1"/>
</dbReference>
<dbReference type="SMART" id="SM00345">
    <property type="entry name" value="HTH_GNTR"/>
    <property type="match status" value="1"/>
</dbReference>
<comment type="similarity">
    <text evidence="1">In the C-terminal section; belongs to the class-I pyridoxal-phosphate-dependent aminotransferase family.</text>
</comment>
<dbReference type="PROSITE" id="PS50949">
    <property type="entry name" value="HTH_GNTR"/>
    <property type="match status" value="1"/>
</dbReference>
<dbReference type="SUPFAM" id="SSF53383">
    <property type="entry name" value="PLP-dependent transferases"/>
    <property type="match status" value="1"/>
</dbReference>
<keyword evidence="3" id="KW-0805">Transcription regulation</keyword>
<keyword evidence="4" id="KW-0238">DNA-binding</keyword>